<reference evidence="1" key="1">
    <citation type="journal article" date="2015" name="Nature">
        <title>Complex archaea that bridge the gap between prokaryotes and eukaryotes.</title>
        <authorList>
            <person name="Spang A."/>
            <person name="Saw J.H."/>
            <person name="Jorgensen S.L."/>
            <person name="Zaremba-Niedzwiedzka K."/>
            <person name="Martijn J."/>
            <person name="Lind A.E."/>
            <person name="van Eijk R."/>
            <person name="Schleper C."/>
            <person name="Guy L."/>
            <person name="Ettema T.J."/>
        </authorList>
    </citation>
    <scope>NUCLEOTIDE SEQUENCE</scope>
</reference>
<organism evidence="1">
    <name type="scientific">marine sediment metagenome</name>
    <dbReference type="NCBI Taxonomy" id="412755"/>
    <lineage>
        <taxon>unclassified sequences</taxon>
        <taxon>metagenomes</taxon>
        <taxon>ecological metagenomes</taxon>
    </lineage>
</organism>
<dbReference type="AlphaFoldDB" id="A0A0F9D6A1"/>
<dbReference type="EMBL" id="LAZR01030273">
    <property type="protein sequence ID" value="KKL57119.1"/>
    <property type="molecule type" value="Genomic_DNA"/>
</dbReference>
<sequence>MAWPTDRRPSDALSGEFVPQVWSARVFDHVKSHLVAAMTINTSWEAELTIGDKVWIPVMAELSGGAVDVTATSVLTNMNTSAGTTATSITIDTWWEVPVQIDDSVKQQTQVGNLLEIMALNAAYALEKKIDTDVNTLYSTLASSSVQGGDGQTFTDDLLITLQETLDELDIPRPNRSLIGDPSTVADIYKIDKFMTYDYSRATFSTDGFVGMIPAYNIPFFVTNNLVDAGTGNYGVLLHKDALGLVVQGGFTVERWRESKRHSDIVNISAMFGSDELRDTFGKAFYTRSD</sequence>
<evidence type="ECO:0000313" key="1">
    <source>
        <dbReference type="EMBL" id="KKL57119.1"/>
    </source>
</evidence>
<proteinExistence type="predicted"/>
<name>A0A0F9D6A1_9ZZZZ</name>
<evidence type="ECO:0008006" key="2">
    <source>
        <dbReference type="Google" id="ProtNLM"/>
    </source>
</evidence>
<comment type="caution">
    <text evidence="1">The sequence shown here is derived from an EMBL/GenBank/DDBJ whole genome shotgun (WGS) entry which is preliminary data.</text>
</comment>
<accession>A0A0F9D6A1</accession>
<protein>
    <recommendedName>
        <fullName evidence="2">Capsid protein</fullName>
    </recommendedName>
</protein>
<gene>
    <name evidence="1" type="ORF">LCGC14_2238600</name>
</gene>